<evidence type="ECO:0000313" key="1">
    <source>
        <dbReference type="EMBL" id="KAA1103314.1"/>
    </source>
</evidence>
<accession>A0A5B0PRG2</accession>
<gene>
    <name evidence="1" type="ORF">PGT21_014044</name>
</gene>
<evidence type="ECO:0000313" key="2">
    <source>
        <dbReference type="Proteomes" id="UP000324748"/>
    </source>
</evidence>
<dbReference type="EMBL" id="VSWC01000042">
    <property type="protein sequence ID" value="KAA1103314.1"/>
    <property type="molecule type" value="Genomic_DNA"/>
</dbReference>
<organism evidence="1 2">
    <name type="scientific">Puccinia graminis f. sp. tritici</name>
    <dbReference type="NCBI Taxonomy" id="56615"/>
    <lineage>
        <taxon>Eukaryota</taxon>
        <taxon>Fungi</taxon>
        <taxon>Dikarya</taxon>
        <taxon>Basidiomycota</taxon>
        <taxon>Pucciniomycotina</taxon>
        <taxon>Pucciniomycetes</taxon>
        <taxon>Pucciniales</taxon>
        <taxon>Pucciniaceae</taxon>
        <taxon>Puccinia</taxon>
    </lineage>
</organism>
<dbReference type="Proteomes" id="UP000324748">
    <property type="component" value="Unassembled WGS sequence"/>
</dbReference>
<sequence>MKTIGRSGIRIKLLVRTFSCGEPLKEFSGAGYSSFGVRGNTVLLHTCQLAASGHQASTFTSSSDLIENQHFEIARRGSCKPALLLKDDT</sequence>
<name>A0A5B0PRG2_PUCGR</name>
<proteinExistence type="predicted"/>
<dbReference type="AlphaFoldDB" id="A0A5B0PRG2"/>
<comment type="caution">
    <text evidence="1">The sequence shown here is derived from an EMBL/GenBank/DDBJ whole genome shotgun (WGS) entry which is preliminary data.</text>
</comment>
<reference evidence="1 2" key="1">
    <citation type="submission" date="2019-05" db="EMBL/GenBank/DDBJ databases">
        <title>Emergence of the Ug99 lineage of the wheat stem rust pathogen through somatic hybridization.</title>
        <authorList>
            <person name="Li F."/>
            <person name="Upadhyaya N.M."/>
            <person name="Sperschneider J."/>
            <person name="Matny O."/>
            <person name="Nguyen-Phuc H."/>
            <person name="Mago R."/>
            <person name="Raley C."/>
            <person name="Miller M.E."/>
            <person name="Silverstein K.A.T."/>
            <person name="Henningsen E."/>
            <person name="Hirsch C.D."/>
            <person name="Visser B."/>
            <person name="Pretorius Z.A."/>
            <person name="Steffenson B.J."/>
            <person name="Schwessinger B."/>
            <person name="Dodds P.N."/>
            <person name="Figueroa M."/>
        </authorList>
    </citation>
    <scope>NUCLEOTIDE SEQUENCE [LARGE SCALE GENOMIC DNA]</scope>
    <source>
        <strain evidence="1">21-0</strain>
    </source>
</reference>
<protein>
    <submittedName>
        <fullName evidence="1">Uncharacterized protein</fullName>
    </submittedName>
</protein>
<keyword evidence="2" id="KW-1185">Reference proteome</keyword>